<feature type="compositionally biased region" description="Polar residues" evidence="1">
    <location>
        <begin position="191"/>
        <end position="201"/>
    </location>
</feature>
<accession>A0A3A1YM59</accession>
<dbReference type="RefSeq" id="WP_119531122.1">
    <property type="nucleotide sequence ID" value="NZ_JBHSSP010000022.1"/>
</dbReference>
<evidence type="ECO:0000313" key="3">
    <source>
        <dbReference type="Proteomes" id="UP000265916"/>
    </source>
</evidence>
<gene>
    <name evidence="2" type="ORF">CKF58_03765</name>
</gene>
<proteinExistence type="predicted"/>
<feature type="region of interest" description="Disordered" evidence="1">
    <location>
        <begin position="66"/>
        <end position="109"/>
    </location>
</feature>
<evidence type="ECO:0000313" key="2">
    <source>
        <dbReference type="EMBL" id="RIY38631.1"/>
    </source>
</evidence>
<feature type="compositionally biased region" description="Polar residues" evidence="1">
    <location>
        <begin position="93"/>
        <end position="102"/>
    </location>
</feature>
<protein>
    <submittedName>
        <fullName evidence="2">Uncharacterized protein</fullName>
    </submittedName>
</protein>
<feature type="region of interest" description="Disordered" evidence="1">
    <location>
        <begin position="363"/>
        <end position="389"/>
    </location>
</feature>
<feature type="region of interest" description="Disordered" evidence="1">
    <location>
        <begin position="276"/>
        <end position="297"/>
    </location>
</feature>
<dbReference type="OrthoDB" id="9849239at2"/>
<evidence type="ECO:0000256" key="1">
    <source>
        <dbReference type="SAM" id="MobiDB-lite"/>
    </source>
</evidence>
<feature type="compositionally biased region" description="Acidic residues" evidence="1">
    <location>
        <begin position="368"/>
        <end position="377"/>
    </location>
</feature>
<name>A0A3A1YM59_9GAMM</name>
<organism evidence="2 3">
    <name type="scientific">Psittacicella hinzii</name>
    <dbReference type="NCBI Taxonomy" id="2028575"/>
    <lineage>
        <taxon>Bacteria</taxon>
        <taxon>Pseudomonadati</taxon>
        <taxon>Pseudomonadota</taxon>
        <taxon>Gammaproteobacteria</taxon>
        <taxon>Pasteurellales</taxon>
        <taxon>Psittacicellaceae</taxon>
        <taxon>Psittacicella</taxon>
    </lineage>
</organism>
<feature type="compositionally biased region" description="Basic residues" evidence="1">
    <location>
        <begin position="206"/>
        <end position="222"/>
    </location>
</feature>
<dbReference type="EMBL" id="NRJG01000060">
    <property type="protein sequence ID" value="RIY38631.1"/>
    <property type="molecule type" value="Genomic_DNA"/>
</dbReference>
<reference evidence="2 3" key="1">
    <citation type="submission" date="2017-08" db="EMBL/GenBank/DDBJ databases">
        <title>Reclassification of Bisgaard taxon 37 and 44.</title>
        <authorList>
            <person name="Christensen H."/>
        </authorList>
    </citation>
    <scope>NUCLEOTIDE SEQUENCE [LARGE SCALE GENOMIC DNA]</scope>
    <source>
        <strain evidence="2 3">111</strain>
    </source>
</reference>
<feature type="compositionally biased region" description="Polar residues" evidence="1">
    <location>
        <begin position="71"/>
        <end position="85"/>
    </location>
</feature>
<keyword evidence="3" id="KW-1185">Reference proteome</keyword>
<sequence>MSKEEWEDEQETLEQVVPHKVHIPVDNFNGFDDADFVAFSGEGVINGGFQGKFSGAFAAAKATSSFQASSNPQASTNAKATSSLPVNAESRGKQASATSAKNTNDKLSNEQVNAFDFTANSRDKVESMQSQFGFAQTSKFSSQEEVGFTSQEFRNLSQDFGYGFKEIDSLFQELEERSKELNELSQDEESLSQAEQASNPETAKTTSKRKSRSKSKTKKASTRKQEAHAEIDKVRLDELFVQFEQMPVENVIKGAKQEDNHSFTRFAHTLQDEFAQVKQQEKEQTKNSSREQDNSLSVKGELGLFGIADNGINGDINGEINREINGEIELSNDVNDEINDLFGEERKSKARYSDKNKFKAENRRFSYDEDGGEDVEGEKEPSPHTSPNQFKNLTIVSSTYLKFKQQTSSISFTQDDLHNLLSQHELGRRINARIEQGLISLQGDDFLTVEILSCMYDFLLWNLKQQVPFQQIEQILENYQLMSVLPSLEGDSLDHSYSQFVGLANLPELVCAHYQPLDAHMYASQMDMAHISAQQLQLETCQRIAAKVDELLAREQETQGSNNLAARADKKEVGASHGYAVSSNEYVEARNEHEEAHNELSVIDLLKQTQERQELIWQKYEQLLATNPQLQAAKDTAYLTQAAQLKTIPAQQIKALGQISEHTFTLAGHLSAQEKKSKVGNVNLNSNFNSSFNSNFNSPSFVNRENEQDDLDGSNDFNAELKELLSNRGFVGIGQQGSTAQAIKFLENISLQEIDYVRLMHHLECNLSGSAWAYLSLSALEREIIQTIVMPDDPKQFDEQTQSIKYDYFLDLPILPLLVEIYLAEHAEELADDFLQYM</sequence>
<feature type="region of interest" description="Disordered" evidence="1">
    <location>
        <begin position="176"/>
        <end position="229"/>
    </location>
</feature>
<comment type="caution">
    <text evidence="2">The sequence shown here is derived from an EMBL/GenBank/DDBJ whole genome shotgun (WGS) entry which is preliminary data.</text>
</comment>
<dbReference type="AlphaFoldDB" id="A0A3A1YM59"/>
<feature type="compositionally biased region" description="Basic and acidic residues" evidence="1">
    <location>
        <begin position="279"/>
        <end position="293"/>
    </location>
</feature>
<dbReference type="Proteomes" id="UP000265916">
    <property type="component" value="Unassembled WGS sequence"/>
</dbReference>